<name>A1CGC2_ASPCL</name>
<proteinExistence type="predicted"/>
<keyword evidence="3" id="KW-1185">Reference proteome</keyword>
<accession>A1CGC2</accession>
<evidence type="ECO:0000313" key="2">
    <source>
        <dbReference type="EMBL" id="EAW11002.1"/>
    </source>
</evidence>
<dbReference type="OMA" id="IVADVQW"/>
<dbReference type="OrthoDB" id="5230585at2759"/>
<dbReference type="Pfam" id="PF07985">
    <property type="entry name" value="SRR1"/>
    <property type="match status" value="1"/>
</dbReference>
<dbReference type="EMBL" id="DS027053">
    <property type="protein sequence ID" value="EAW11002.1"/>
    <property type="molecule type" value="Genomic_DNA"/>
</dbReference>
<protein>
    <recommendedName>
        <fullName evidence="1">SRR1-like domain-containing protein</fullName>
    </recommendedName>
</protein>
<feature type="domain" description="SRR1-like" evidence="1">
    <location>
        <begin position="135"/>
        <end position="320"/>
    </location>
</feature>
<dbReference type="Proteomes" id="UP000006701">
    <property type="component" value="Unassembled WGS sequence"/>
</dbReference>
<dbReference type="InterPro" id="IPR012942">
    <property type="entry name" value="SRR1-like"/>
</dbReference>
<dbReference type="KEGG" id="act:ACLA_066380"/>
<dbReference type="VEuPathDB" id="FungiDB:ACLA_066380"/>
<dbReference type="HOGENOM" id="CLU_032332_0_1_1"/>
<dbReference type="RefSeq" id="XP_001272428.1">
    <property type="nucleotide sequence ID" value="XM_001272427.1"/>
</dbReference>
<organism evidence="2 3">
    <name type="scientific">Aspergillus clavatus (strain ATCC 1007 / CBS 513.65 / DSM 816 / NCTC 3887 / NRRL 1 / QM 1276 / 107)</name>
    <dbReference type="NCBI Taxonomy" id="344612"/>
    <lineage>
        <taxon>Eukaryota</taxon>
        <taxon>Fungi</taxon>
        <taxon>Dikarya</taxon>
        <taxon>Ascomycota</taxon>
        <taxon>Pezizomycotina</taxon>
        <taxon>Eurotiomycetes</taxon>
        <taxon>Eurotiomycetidae</taxon>
        <taxon>Eurotiales</taxon>
        <taxon>Aspergillaceae</taxon>
        <taxon>Aspergillus</taxon>
        <taxon>Aspergillus subgen. Fumigati</taxon>
    </lineage>
</organism>
<sequence>MASSTSTMAVEEEQFGSAEQKIRHVLKAYTSGKLFFPRHLLEDLSRQIDQGSDEVHIADLDGVPQKHSLKVPSCIQSMTAINPFMPDEILQDQPPVAICYTRQDRRHENPLEEVHKEFVRQREVWQTSEACESLQKQLATLALTRPIKKIVCFALGTMDRLNTRCATRSHMQHAAVETVAEALKKRQNHRSDEIQCFAQDPAYDDVDLELLRIIGITRLEDPKGFLEIDEATFVFSVSPNVPVKQIVADVQWPAAMLWNTVRPCEPDVAKWQKRVKNGEITWVCPYTTDPDSSRVRRMVGHYEQATVFDTEDWFGDLTLYMR</sequence>
<gene>
    <name evidence="2" type="ORF">ACLA_066380</name>
</gene>
<dbReference type="eggNOG" id="ENOG502SF95">
    <property type="taxonomic scope" value="Eukaryota"/>
</dbReference>
<reference evidence="2 3" key="1">
    <citation type="journal article" date="2008" name="PLoS Genet.">
        <title>Genomic islands in the pathogenic filamentous fungus Aspergillus fumigatus.</title>
        <authorList>
            <person name="Fedorova N.D."/>
            <person name="Khaldi N."/>
            <person name="Joardar V.S."/>
            <person name="Maiti R."/>
            <person name="Amedeo P."/>
            <person name="Anderson M.J."/>
            <person name="Crabtree J."/>
            <person name="Silva J.C."/>
            <person name="Badger J.H."/>
            <person name="Albarraq A."/>
            <person name="Angiuoli S."/>
            <person name="Bussey H."/>
            <person name="Bowyer P."/>
            <person name="Cotty P.J."/>
            <person name="Dyer P.S."/>
            <person name="Egan A."/>
            <person name="Galens K."/>
            <person name="Fraser-Liggett C.M."/>
            <person name="Haas B.J."/>
            <person name="Inman J.M."/>
            <person name="Kent R."/>
            <person name="Lemieux S."/>
            <person name="Malavazi I."/>
            <person name="Orvis J."/>
            <person name="Roemer T."/>
            <person name="Ronning C.M."/>
            <person name="Sundaram J.P."/>
            <person name="Sutton G."/>
            <person name="Turner G."/>
            <person name="Venter J.C."/>
            <person name="White O.R."/>
            <person name="Whitty B.R."/>
            <person name="Youngman P."/>
            <person name="Wolfe K.H."/>
            <person name="Goldman G.H."/>
            <person name="Wortman J.R."/>
            <person name="Jiang B."/>
            <person name="Denning D.W."/>
            <person name="Nierman W.C."/>
        </authorList>
    </citation>
    <scope>NUCLEOTIDE SEQUENCE [LARGE SCALE GENOMIC DNA]</scope>
    <source>
        <strain evidence="3">ATCC 1007 / CBS 513.65 / DSM 816 / NCTC 3887 / NRRL 1</strain>
    </source>
</reference>
<evidence type="ECO:0000259" key="1">
    <source>
        <dbReference type="Pfam" id="PF07985"/>
    </source>
</evidence>
<dbReference type="PANTHER" id="PTHR42080">
    <property type="entry name" value="SRR1 DOMAIN-CONTAINING PROTEIN"/>
    <property type="match status" value="1"/>
</dbReference>
<dbReference type="PANTHER" id="PTHR42080:SF3">
    <property type="entry name" value="SRR1-LIKE DOMAIN-CONTAINING PROTEIN"/>
    <property type="match status" value="1"/>
</dbReference>
<dbReference type="GeneID" id="4704638"/>
<evidence type="ECO:0000313" key="3">
    <source>
        <dbReference type="Proteomes" id="UP000006701"/>
    </source>
</evidence>
<dbReference type="AlphaFoldDB" id="A1CGC2"/>